<gene>
    <name evidence="2" type="ORF">CP97_10060</name>
</gene>
<reference evidence="2 3" key="1">
    <citation type="journal article" date="2015" name="Int. J. Syst. Evol. Microbiol.">
        <title>Erythrobacter atlanticus sp. nov., a bacterium from ocean sediment able to degrade polycyclic aromatic hydrocarbons.</title>
        <authorList>
            <person name="Zhuang L."/>
            <person name="Liu Y."/>
            <person name="Wang L."/>
            <person name="Wang W."/>
            <person name="Shao Z."/>
        </authorList>
    </citation>
    <scope>NUCLEOTIDE SEQUENCE [LARGE SCALE GENOMIC DNA]</scope>
    <source>
        <strain evidence="3">s21-N3</strain>
    </source>
</reference>
<dbReference type="PROSITE" id="PS51352">
    <property type="entry name" value="THIOREDOXIN_2"/>
    <property type="match status" value="1"/>
</dbReference>
<sequence>MLKPGQKVPDLELPLTIDARFHLSKQEPEHLTMLVFYRGKHCPICKNYLETLAGKLDDFTSRGVNVFAMSMDSKDRAMVSHKEWNTGNLPLVHDLSEEQAREWGLYISQKREGSEEPGKFSEPGLFLVRPDMTLYFAQTQNAPFTRPPLDQLLEGIDFVRDKDYPIRGTLT</sequence>
<dbReference type="OrthoDB" id="9809746at2"/>
<dbReference type="CDD" id="cd02970">
    <property type="entry name" value="PRX_like2"/>
    <property type="match status" value="1"/>
</dbReference>
<evidence type="ECO:0000259" key="1">
    <source>
        <dbReference type="PROSITE" id="PS51352"/>
    </source>
</evidence>
<dbReference type="AlphaFoldDB" id="A0A0H4VHE7"/>
<dbReference type="InterPro" id="IPR036249">
    <property type="entry name" value="Thioredoxin-like_sf"/>
</dbReference>
<dbReference type="PATRIC" id="fig|1648404.4.peg.2098"/>
<reference evidence="3" key="2">
    <citation type="submission" date="2015-04" db="EMBL/GenBank/DDBJ databases">
        <title>The complete genome sequence of Erythrobacter sp. s21-N3.</title>
        <authorList>
            <person name="Zhuang L."/>
            <person name="Liu Y."/>
            <person name="Shao Z."/>
        </authorList>
    </citation>
    <scope>NUCLEOTIDE SEQUENCE [LARGE SCALE GENOMIC DNA]</scope>
    <source>
        <strain evidence="3">s21-N3</strain>
    </source>
</reference>
<dbReference type="GO" id="GO:0016491">
    <property type="term" value="F:oxidoreductase activity"/>
    <property type="evidence" value="ECO:0007669"/>
    <property type="project" value="InterPro"/>
</dbReference>
<proteinExistence type="predicted"/>
<evidence type="ECO:0000313" key="3">
    <source>
        <dbReference type="Proteomes" id="UP000059113"/>
    </source>
</evidence>
<dbReference type="STRING" id="1648404.CP97_10060"/>
<dbReference type="RefSeq" id="WP_048885823.1">
    <property type="nucleotide sequence ID" value="NZ_CP011310.1"/>
</dbReference>
<dbReference type="EMBL" id="CP011310">
    <property type="protein sequence ID" value="AKQ42291.1"/>
    <property type="molecule type" value="Genomic_DNA"/>
</dbReference>
<dbReference type="Pfam" id="PF00578">
    <property type="entry name" value="AhpC-TSA"/>
    <property type="match status" value="1"/>
</dbReference>
<organism evidence="2 3">
    <name type="scientific">Aurantiacibacter atlanticus</name>
    <dbReference type="NCBI Taxonomy" id="1648404"/>
    <lineage>
        <taxon>Bacteria</taxon>
        <taxon>Pseudomonadati</taxon>
        <taxon>Pseudomonadota</taxon>
        <taxon>Alphaproteobacteria</taxon>
        <taxon>Sphingomonadales</taxon>
        <taxon>Erythrobacteraceae</taxon>
        <taxon>Aurantiacibacter</taxon>
    </lineage>
</organism>
<dbReference type="InterPro" id="IPR000866">
    <property type="entry name" value="AhpC/TSA"/>
</dbReference>
<dbReference type="GO" id="GO:0016209">
    <property type="term" value="F:antioxidant activity"/>
    <property type="evidence" value="ECO:0007669"/>
    <property type="project" value="InterPro"/>
</dbReference>
<protein>
    <submittedName>
        <fullName evidence="2">Alkyl hydroperoxide reductase</fullName>
    </submittedName>
</protein>
<keyword evidence="3" id="KW-1185">Reference proteome</keyword>
<dbReference type="KEGG" id="ery:CP97_10060"/>
<evidence type="ECO:0000313" key="2">
    <source>
        <dbReference type="EMBL" id="AKQ42291.1"/>
    </source>
</evidence>
<name>A0A0H4VHE7_9SPHN</name>
<dbReference type="Gene3D" id="3.40.30.10">
    <property type="entry name" value="Glutaredoxin"/>
    <property type="match status" value="1"/>
</dbReference>
<dbReference type="SUPFAM" id="SSF52833">
    <property type="entry name" value="Thioredoxin-like"/>
    <property type="match status" value="1"/>
</dbReference>
<dbReference type="Proteomes" id="UP000059113">
    <property type="component" value="Chromosome"/>
</dbReference>
<feature type="domain" description="Thioredoxin" evidence="1">
    <location>
        <begin position="2"/>
        <end position="161"/>
    </location>
</feature>
<dbReference type="InterPro" id="IPR013766">
    <property type="entry name" value="Thioredoxin_domain"/>
</dbReference>
<accession>A0A0H4VHE7</accession>